<keyword evidence="1 4" id="KW-0378">Hydrolase</keyword>
<dbReference type="InterPro" id="IPR050301">
    <property type="entry name" value="NTE"/>
</dbReference>
<dbReference type="Pfam" id="PF19143">
    <property type="entry name" value="Omp85_2"/>
    <property type="match status" value="1"/>
</dbReference>
<dbReference type="PANTHER" id="PTHR14226:SF76">
    <property type="entry name" value="NTE FAMILY PROTEIN RSSA"/>
    <property type="match status" value="1"/>
</dbReference>
<evidence type="ECO:0000256" key="3">
    <source>
        <dbReference type="ARBA" id="ARBA00023098"/>
    </source>
</evidence>
<evidence type="ECO:0000256" key="1">
    <source>
        <dbReference type="ARBA" id="ARBA00022801"/>
    </source>
</evidence>
<dbReference type="EMBL" id="JAUDCF010000012">
    <property type="protein sequence ID" value="MDM8145664.1"/>
    <property type="molecule type" value="Genomic_DNA"/>
</dbReference>
<reference evidence="7" key="2">
    <citation type="submission" date="2023-07" db="EMBL/GenBank/DDBJ databases">
        <title>Identification and characterization of horizontal gene transfer across gut microbiota members of farm animals based on homology search.</title>
        <authorList>
            <person name="Schwarzerova J."/>
            <person name="Nykrynova M."/>
            <person name="Jureckova K."/>
            <person name="Cejkova D."/>
            <person name="Rychlik I."/>
        </authorList>
    </citation>
    <scope>NUCLEOTIDE SEQUENCE [LARGE SCALE GENOMIC DNA]</scope>
    <source>
        <strain evidence="7">ET4</strain>
    </source>
</reference>
<dbReference type="InterPro" id="IPR043864">
    <property type="entry name" value="Omp85-like_dom"/>
</dbReference>
<dbReference type="InterPro" id="IPR002641">
    <property type="entry name" value="PNPLA_dom"/>
</dbReference>
<name>A0ABT7U570_9BACE</name>
<dbReference type="InterPro" id="IPR016035">
    <property type="entry name" value="Acyl_Trfase/lysoPLipase"/>
</dbReference>
<reference evidence="6 7" key="1">
    <citation type="submission" date="2023-06" db="EMBL/GenBank/DDBJ databases">
        <authorList>
            <person name="Zeman M."/>
            <person name="Kubasova T."/>
            <person name="Jahodarova E."/>
            <person name="Nykrynova M."/>
            <person name="Rychlik I."/>
        </authorList>
    </citation>
    <scope>NUCLEOTIDE SEQUENCE [LARGE SCALE GENOMIC DNA]</scope>
    <source>
        <strain evidence="6 7">ET4</strain>
    </source>
</reference>
<evidence type="ECO:0000313" key="7">
    <source>
        <dbReference type="Proteomes" id="UP001228403"/>
    </source>
</evidence>
<dbReference type="Pfam" id="PF01734">
    <property type="entry name" value="Patatin"/>
    <property type="match status" value="1"/>
</dbReference>
<keyword evidence="3 4" id="KW-0443">Lipid metabolism</keyword>
<feature type="short sequence motif" description="GXGXXG" evidence="4">
    <location>
        <begin position="31"/>
        <end position="36"/>
    </location>
</feature>
<dbReference type="SUPFAM" id="SSF52151">
    <property type="entry name" value="FabD/lysophospholipase-like"/>
    <property type="match status" value="1"/>
</dbReference>
<gene>
    <name evidence="6" type="ORF">QUW02_06955</name>
</gene>
<organism evidence="6 7">
    <name type="scientific">Bacteroides eggerthii</name>
    <dbReference type="NCBI Taxonomy" id="28111"/>
    <lineage>
        <taxon>Bacteria</taxon>
        <taxon>Pseudomonadati</taxon>
        <taxon>Bacteroidota</taxon>
        <taxon>Bacteroidia</taxon>
        <taxon>Bacteroidales</taxon>
        <taxon>Bacteroidaceae</taxon>
        <taxon>Bacteroides</taxon>
    </lineage>
</organism>
<keyword evidence="2 4" id="KW-0442">Lipid degradation</keyword>
<evidence type="ECO:0000259" key="5">
    <source>
        <dbReference type="PROSITE" id="PS51635"/>
    </source>
</evidence>
<protein>
    <submittedName>
        <fullName evidence="6">Patatin-like phospholipase family protein</fullName>
    </submittedName>
</protein>
<feature type="domain" description="PNPLA" evidence="5">
    <location>
        <begin position="27"/>
        <end position="218"/>
    </location>
</feature>
<accession>A0ABT7U570</accession>
<proteinExistence type="predicted"/>
<dbReference type="PROSITE" id="PS51635">
    <property type="entry name" value="PNPLA"/>
    <property type="match status" value="1"/>
</dbReference>
<dbReference type="PANTHER" id="PTHR14226">
    <property type="entry name" value="NEUROPATHY TARGET ESTERASE/SWISS CHEESE D.MELANOGASTER"/>
    <property type="match status" value="1"/>
</dbReference>
<evidence type="ECO:0000256" key="4">
    <source>
        <dbReference type="PROSITE-ProRule" id="PRU01161"/>
    </source>
</evidence>
<dbReference type="Proteomes" id="UP001228403">
    <property type="component" value="Unassembled WGS sequence"/>
</dbReference>
<evidence type="ECO:0000313" key="6">
    <source>
        <dbReference type="EMBL" id="MDM8145664.1"/>
    </source>
</evidence>
<keyword evidence="7" id="KW-1185">Reference proteome</keyword>
<feature type="active site" description="Proton acceptor" evidence="4">
    <location>
        <position position="205"/>
    </location>
</feature>
<comment type="caution">
    <text evidence="6">The sequence shown here is derived from an EMBL/GenBank/DDBJ whole genome shotgun (WGS) entry which is preliminary data.</text>
</comment>
<dbReference type="CDD" id="cd07205">
    <property type="entry name" value="Pat_PNPLA6_PNPLA7_NTE1_like"/>
    <property type="match status" value="1"/>
</dbReference>
<feature type="active site" description="Nucleophile" evidence="4">
    <location>
        <position position="60"/>
    </location>
</feature>
<sequence length="680" mass="76831">MKKLILILTFLLYALPNIAESRPKVGVVLSGGGAKGTAHVGVLKVLEKAGIPIDYIVGTSMGAIVGSLYSIGYSPEELDSIMMKQDWKQLLSDQQKRENMSLESKEQSDKYILSLPFHERPQDAISGGVLRGRNIGNMLWDLTEGYHDSIDFQKMPIPFACVSQDVVTGEEIVHTSGVLPIAVRASMSLPGVFAPVVLGDHILIDGGMVNNYPVDVARKLGADIIIGADVQEELKSADELENDIFAQFMQLIDLQSQDRWKDNIRNSDVYIKINIKGYNTASFKTEAIDTLINRGEQAAMEKMDQLYAIKQKLGNASNDNPARKSSPVHFLSDADQKHEQYKHLLIGDAPKNTLNLGARYDNEEMAALIFNSQFQFKQLPRHTFALTARLGKRMFGRLDYAFHLGKEWNLAAAYKIEYNDFNVYNKGERICEINFNKNRLILHFGRSWKKILINFGSEIVNLNYGDFLFKSENHRFEENINKESYFKMGAECSFNNMDHSYFATSGQKFSAMYKYVIPMDHQKPFHVTNVYWESAGSVNTRFTIHSWAAGRYVTASNTVSESNTLGGQEVGKYFEQQIPFYGINRFEIAHRVLALGGLELRQRIGKVHYVSLIGNLAVTSDKWLEFFRNCFGTDEEKGYHIIGAAIKYDWKTIIGPIGATLHYCNRSKQFGAYIRAGFNF</sequence>
<dbReference type="Gene3D" id="3.40.1090.10">
    <property type="entry name" value="Cytosolic phospholipase A2 catalytic domain"/>
    <property type="match status" value="2"/>
</dbReference>
<feature type="short sequence motif" description="DGA/G" evidence="4">
    <location>
        <begin position="205"/>
        <end position="207"/>
    </location>
</feature>
<evidence type="ECO:0000256" key="2">
    <source>
        <dbReference type="ARBA" id="ARBA00022963"/>
    </source>
</evidence>
<feature type="short sequence motif" description="GXSXG" evidence="4">
    <location>
        <begin position="58"/>
        <end position="62"/>
    </location>
</feature>
<dbReference type="Gene3D" id="2.40.160.50">
    <property type="entry name" value="membrane protein fhac: a member of the omp85/tpsb transporter family"/>
    <property type="match status" value="1"/>
</dbReference>